<dbReference type="InterPro" id="IPR035089">
    <property type="entry name" value="Phage_sheath_subtilisin"/>
</dbReference>
<reference evidence="10" key="1">
    <citation type="journal article" date="2021" name="Proc. Natl. Acad. Sci. U.S.A.">
        <title>A Catalog of Tens of Thousands of Viruses from Human Metagenomes Reveals Hidden Associations with Chronic Diseases.</title>
        <authorList>
            <person name="Tisza M.J."/>
            <person name="Buck C.B."/>
        </authorList>
    </citation>
    <scope>NUCLEOTIDE SEQUENCE</scope>
    <source>
        <strain evidence="10">Ctcx61</strain>
    </source>
</reference>
<dbReference type="GO" id="GO:0099000">
    <property type="term" value="P:symbiont genome ejection through host cell envelope, contractile tail mechanism"/>
    <property type="evidence" value="ECO:0007669"/>
    <property type="project" value="UniProtKB-KW"/>
</dbReference>
<dbReference type="Gene3D" id="3.40.50.11790">
    <property type="match status" value="1"/>
</dbReference>
<comment type="similarity">
    <text evidence="1">Belongs to the myoviridae tail sheath protein family.</text>
</comment>
<accession>A0A8S5TWH6</accession>
<evidence type="ECO:0000256" key="4">
    <source>
        <dbReference type="ARBA" id="ARBA00022766"/>
    </source>
</evidence>
<protein>
    <submittedName>
        <fullName evidence="10">Tail sheath protein</fullName>
    </submittedName>
</protein>
<name>A0A8S5TWH6_9CAUD</name>
<keyword evidence="5" id="KW-1229">Viral tail sheath protein</keyword>
<keyword evidence="3" id="KW-1227">Viral tail protein</keyword>
<proteinExistence type="inferred from homology"/>
<evidence type="ECO:0000256" key="3">
    <source>
        <dbReference type="ARBA" id="ARBA00022732"/>
    </source>
</evidence>
<evidence type="ECO:0000256" key="5">
    <source>
        <dbReference type="ARBA" id="ARBA00023003"/>
    </source>
</evidence>
<evidence type="ECO:0000256" key="6">
    <source>
        <dbReference type="ARBA" id="ARBA00023009"/>
    </source>
</evidence>
<dbReference type="EMBL" id="BK015949">
    <property type="protein sequence ID" value="DAF86573.1"/>
    <property type="molecule type" value="Genomic_DNA"/>
</dbReference>
<dbReference type="Gene3D" id="3.30.360.90">
    <property type="match status" value="1"/>
</dbReference>
<feature type="domain" description="Tail sheath protein C-terminal" evidence="9">
    <location>
        <begin position="227"/>
        <end position="345"/>
    </location>
</feature>
<dbReference type="Gene3D" id="3.30.1370.220">
    <property type="match status" value="1"/>
</dbReference>
<evidence type="ECO:0000259" key="9">
    <source>
        <dbReference type="Pfam" id="PF17482"/>
    </source>
</evidence>
<evidence type="ECO:0000256" key="7">
    <source>
        <dbReference type="ARBA" id="ARBA00023296"/>
    </source>
</evidence>
<dbReference type="GO" id="GO:0098027">
    <property type="term" value="C:virus tail, sheath"/>
    <property type="evidence" value="ECO:0007669"/>
    <property type="project" value="UniProtKB-KW"/>
</dbReference>
<keyword evidence="2" id="KW-1162">Viral penetration into host cytoplasm</keyword>
<sequence>MGLPVIDISFKQLAKSAVVRSQRGIVALILKDTTKASLTVFDEGDIPSSLKKENQGLIKDVLKGSPNKIELYVLGSDSEISEALTYFEGVEFNLMCMPSAETSDVTAIKTFIKKMNDVVKYKCDAILANDKADSEAIINYTAKNIVVNGESVTTANHTARIAGLIEGTPLNQSITFATLSDVDAIENLTKEQADTRIDNGELILVREMGKVRVARGVNSLTTLTDTKGNAFQKIKLRKTLNLIHNDLRRVIVEKYIGKVPNNYDNKCILITEIKNYLEELENEQLIEKVSYVGIDLEAHKKWLKDNTNLDVNSMTEQEIKEANTQSNVFLAISLKTLDAMEDIVIGISI</sequence>
<organism evidence="10">
    <name type="scientific">Siphoviridae sp. ctcx61</name>
    <dbReference type="NCBI Taxonomy" id="2825575"/>
    <lineage>
        <taxon>Viruses</taxon>
        <taxon>Duplodnaviria</taxon>
        <taxon>Heunggongvirae</taxon>
        <taxon>Uroviricota</taxon>
        <taxon>Caudoviricetes</taxon>
    </lineage>
</organism>
<keyword evidence="7" id="KW-1160">Virus entry into host cell</keyword>
<keyword evidence="5" id="KW-0946">Virion</keyword>
<dbReference type="InterPro" id="IPR020287">
    <property type="entry name" value="Tail_sheath_C"/>
</dbReference>
<evidence type="ECO:0000313" key="10">
    <source>
        <dbReference type="EMBL" id="DAF86573.1"/>
    </source>
</evidence>
<dbReference type="Pfam" id="PF17482">
    <property type="entry name" value="Phage_sheath_1C"/>
    <property type="match status" value="1"/>
</dbReference>
<evidence type="ECO:0000256" key="1">
    <source>
        <dbReference type="ARBA" id="ARBA00008005"/>
    </source>
</evidence>
<evidence type="ECO:0000256" key="2">
    <source>
        <dbReference type="ARBA" id="ARBA00022595"/>
    </source>
</evidence>
<dbReference type="Pfam" id="PF04984">
    <property type="entry name" value="Phage_sheath_1"/>
    <property type="match status" value="1"/>
</dbReference>
<evidence type="ECO:0000259" key="8">
    <source>
        <dbReference type="Pfam" id="PF04984"/>
    </source>
</evidence>
<keyword evidence="4" id="KW-1242">Viral contractile tail ejection system</keyword>
<feature type="domain" description="Tail sheath protein subtilisin-like" evidence="8">
    <location>
        <begin position="79"/>
        <end position="219"/>
    </location>
</feature>
<keyword evidence="6" id="KW-1171">Viral genome ejection through host cell envelope</keyword>